<feature type="region of interest" description="Disordered" evidence="4">
    <location>
        <begin position="313"/>
        <end position="335"/>
    </location>
</feature>
<evidence type="ECO:0000256" key="1">
    <source>
        <dbReference type="ARBA" id="ARBA00023015"/>
    </source>
</evidence>
<evidence type="ECO:0000256" key="2">
    <source>
        <dbReference type="ARBA" id="ARBA00023125"/>
    </source>
</evidence>
<feature type="domain" description="HTH lacI-type" evidence="5">
    <location>
        <begin position="4"/>
        <end position="58"/>
    </location>
</feature>
<keyword evidence="2" id="KW-0238">DNA-binding</keyword>
<dbReference type="InterPro" id="IPR000843">
    <property type="entry name" value="HTH_LacI"/>
</dbReference>
<reference evidence="6" key="1">
    <citation type="submission" date="2019-11" db="EMBL/GenBank/DDBJ databases">
        <authorList>
            <person name="Feng L."/>
        </authorList>
    </citation>
    <scope>NUCLEOTIDE SEQUENCE</scope>
    <source>
        <strain evidence="6">AodontolyticusLFYP35</strain>
    </source>
</reference>
<dbReference type="Gene3D" id="1.10.260.40">
    <property type="entry name" value="lambda repressor-like DNA-binding domains"/>
    <property type="match status" value="1"/>
</dbReference>
<dbReference type="SMART" id="SM00354">
    <property type="entry name" value="HTH_LACI"/>
    <property type="match status" value="1"/>
</dbReference>
<evidence type="ECO:0000256" key="4">
    <source>
        <dbReference type="SAM" id="MobiDB-lite"/>
    </source>
</evidence>
<accession>A0A6N2TY02</accession>
<name>A0A6N2TY02_9ACTO</name>
<sequence>MARPTIRDIAREAGVSRAAVSFALNDRPGVSPTTRARIIDIAAKMGWRPNATARALSSSRANAIGLVLQRPRVNNSSERFFFEFITGIQDALDNSGIDLLLHLSHSMEEELKAYENWWAQGRVDGTIVVDPRDDDPRPSKLNEYGLPTVVIGQKFDECGAVIGDDVQMVRLLALHLAEQGCRHIAFVCGSSSFTHIQQRIATLHNFGQEHGISITIAADSEFSEASALQATRALLTTSHLPDGIIFANEILTLGGLQAITHAGLKTGQDIKVCSCEDSPMLRMFSPAVTAISRNPATLGFAGAQLLLEQLQGESPRTVSDQEPTLIARSSTASTQ</sequence>
<dbReference type="CDD" id="cd01392">
    <property type="entry name" value="HTH_LacI"/>
    <property type="match status" value="1"/>
</dbReference>
<dbReference type="InterPro" id="IPR028082">
    <property type="entry name" value="Peripla_BP_I"/>
</dbReference>
<dbReference type="SUPFAM" id="SSF53822">
    <property type="entry name" value="Periplasmic binding protein-like I"/>
    <property type="match status" value="1"/>
</dbReference>
<dbReference type="InterPro" id="IPR010982">
    <property type="entry name" value="Lambda_DNA-bd_dom_sf"/>
</dbReference>
<evidence type="ECO:0000259" key="5">
    <source>
        <dbReference type="PROSITE" id="PS50932"/>
    </source>
</evidence>
<organism evidence="6">
    <name type="scientific">Schaalia odontolytica</name>
    <dbReference type="NCBI Taxonomy" id="1660"/>
    <lineage>
        <taxon>Bacteria</taxon>
        <taxon>Bacillati</taxon>
        <taxon>Actinomycetota</taxon>
        <taxon>Actinomycetes</taxon>
        <taxon>Actinomycetales</taxon>
        <taxon>Actinomycetaceae</taxon>
        <taxon>Schaalia</taxon>
    </lineage>
</organism>
<keyword evidence="1" id="KW-0805">Transcription regulation</keyword>
<dbReference type="AlphaFoldDB" id="A0A6N2TY02"/>
<dbReference type="Gene3D" id="3.40.50.2300">
    <property type="match status" value="2"/>
</dbReference>
<dbReference type="EMBL" id="CACRSM010000003">
    <property type="protein sequence ID" value="VYT09502.1"/>
    <property type="molecule type" value="Genomic_DNA"/>
</dbReference>
<dbReference type="Pfam" id="PF00356">
    <property type="entry name" value="LacI"/>
    <property type="match status" value="1"/>
</dbReference>
<dbReference type="GO" id="GO:0000976">
    <property type="term" value="F:transcription cis-regulatory region binding"/>
    <property type="evidence" value="ECO:0007669"/>
    <property type="project" value="TreeGrafter"/>
</dbReference>
<dbReference type="CDD" id="cd06267">
    <property type="entry name" value="PBP1_LacI_sugar_binding-like"/>
    <property type="match status" value="1"/>
</dbReference>
<dbReference type="SUPFAM" id="SSF47413">
    <property type="entry name" value="lambda repressor-like DNA-binding domains"/>
    <property type="match status" value="1"/>
</dbReference>
<dbReference type="PROSITE" id="PS50932">
    <property type="entry name" value="HTH_LACI_2"/>
    <property type="match status" value="1"/>
</dbReference>
<dbReference type="PROSITE" id="PS00356">
    <property type="entry name" value="HTH_LACI_1"/>
    <property type="match status" value="1"/>
</dbReference>
<proteinExistence type="predicted"/>
<gene>
    <name evidence="6" type="primary">purR</name>
    <name evidence="6" type="ORF">AOLFYP35_01512</name>
</gene>
<dbReference type="Pfam" id="PF13377">
    <property type="entry name" value="Peripla_BP_3"/>
    <property type="match status" value="1"/>
</dbReference>
<evidence type="ECO:0000256" key="3">
    <source>
        <dbReference type="ARBA" id="ARBA00023163"/>
    </source>
</evidence>
<keyword evidence="3" id="KW-0804">Transcription</keyword>
<dbReference type="InterPro" id="IPR046335">
    <property type="entry name" value="LacI/GalR-like_sensor"/>
</dbReference>
<feature type="compositionally biased region" description="Polar residues" evidence="4">
    <location>
        <begin position="314"/>
        <end position="335"/>
    </location>
</feature>
<evidence type="ECO:0000313" key="6">
    <source>
        <dbReference type="EMBL" id="VYT09502.1"/>
    </source>
</evidence>
<dbReference type="GO" id="GO:0003700">
    <property type="term" value="F:DNA-binding transcription factor activity"/>
    <property type="evidence" value="ECO:0007669"/>
    <property type="project" value="TreeGrafter"/>
</dbReference>
<dbReference type="PANTHER" id="PTHR30146">
    <property type="entry name" value="LACI-RELATED TRANSCRIPTIONAL REPRESSOR"/>
    <property type="match status" value="1"/>
</dbReference>
<dbReference type="PANTHER" id="PTHR30146:SF155">
    <property type="entry name" value="ALANINE RACEMASE"/>
    <property type="match status" value="1"/>
</dbReference>
<protein>
    <submittedName>
        <fullName evidence="6">HTH-type transcriptional repressor PurR</fullName>
    </submittedName>
</protein>